<comment type="caution">
    <text evidence="2">The sequence shown here is derived from an EMBL/GenBank/DDBJ whole genome shotgun (WGS) entry which is preliminary data.</text>
</comment>
<dbReference type="Pfam" id="PF13483">
    <property type="entry name" value="Lactamase_B_3"/>
    <property type="match status" value="1"/>
</dbReference>
<dbReference type="PANTHER" id="PTHR43546:SF3">
    <property type="entry name" value="UPF0173 METAL-DEPENDENT HYDROLASE MJ1163"/>
    <property type="match status" value="1"/>
</dbReference>
<dbReference type="RefSeq" id="WP_253801773.1">
    <property type="nucleotide sequence ID" value="NZ_BAAAUB010000099.1"/>
</dbReference>
<dbReference type="PANTHER" id="PTHR43546">
    <property type="entry name" value="UPF0173 METAL-DEPENDENT HYDROLASE MJ1163-RELATED"/>
    <property type="match status" value="1"/>
</dbReference>
<gene>
    <name evidence="2" type="ORF">FHR36_005772</name>
</gene>
<dbReference type="SUPFAM" id="SSF56281">
    <property type="entry name" value="Metallo-hydrolase/oxidoreductase"/>
    <property type="match status" value="1"/>
</dbReference>
<protein>
    <submittedName>
        <fullName evidence="2">L-ascorbate metabolism protein UlaG (Beta-lactamase superfamily)</fullName>
    </submittedName>
</protein>
<sequence length="213" mass="22332">MRLTKFGHACVRIERDDTVVVIDPGMFTGAEAVQGADAVLITHEHMDHFTEANLRAAVEANPGLRIWTNSAVAAQLDGIGARVTVVGEGDAFDIDGLGVSVHGEWHAVIHPDIPRVKNIGFLLDGSLFHPGDALTLPPHAVETLLLPIGAPWTKVAELIDYTREAGPGRAVAIHEAVLSEAGQMVHGRLLGEGGPGTGAPFSQLAAGESIELG</sequence>
<proteinExistence type="predicted"/>
<dbReference type="EMBL" id="JAMZDX010000005">
    <property type="protein sequence ID" value="MCP2312606.1"/>
    <property type="molecule type" value="Genomic_DNA"/>
</dbReference>
<dbReference type="InterPro" id="IPR001279">
    <property type="entry name" value="Metallo-B-lactamas"/>
</dbReference>
<reference evidence="2 3" key="1">
    <citation type="submission" date="2022-06" db="EMBL/GenBank/DDBJ databases">
        <title>Sequencing the genomes of 1000 actinobacteria strains.</title>
        <authorList>
            <person name="Klenk H.-P."/>
        </authorList>
    </citation>
    <scope>NUCLEOTIDE SEQUENCE [LARGE SCALE GENOMIC DNA]</scope>
    <source>
        <strain evidence="2 3">DSM 41656</strain>
    </source>
</reference>
<evidence type="ECO:0000259" key="1">
    <source>
        <dbReference type="SMART" id="SM00849"/>
    </source>
</evidence>
<feature type="domain" description="Metallo-beta-lactamase" evidence="1">
    <location>
        <begin position="7"/>
        <end position="169"/>
    </location>
</feature>
<evidence type="ECO:0000313" key="3">
    <source>
        <dbReference type="Proteomes" id="UP001206483"/>
    </source>
</evidence>
<organism evidence="2 3">
    <name type="scientific">Kitasatospora paracochleata</name>
    <dbReference type="NCBI Taxonomy" id="58354"/>
    <lineage>
        <taxon>Bacteria</taxon>
        <taxon>Bacillati</taxon>
        <taxon>Actinomycetota</taxon>
        <taxon>Actinomycetes</taxon>
        <taxon>Kitasatosporales</taxon>
        <taxon>Streptomycetaceae</taxon>
        <taxon>Kitasatospora</taxon>
    </lineage>
</organism>
<dbReference type="Proteomes" id="UP001206483">
    <property type="component" value="Unassembled WGS sequence"/>
</dbReference>
<keyword evidence="3" id="KW-1185">Reference proteome</keyword>
<dbReference type="InterPro" id="IPR036866">
    <property type="entry name" value="RibonucZ/Hydroxyglut_hydro"/>
</dbReference>
<evidence type="ECO:0000313" key="2">
    <source>
        <dbReference type="EMBL" id="MCP2312606.1"/>
    </source>
</evidence>
<name>A0ABT1J592_9ACTN</name>
<accession>A0ABT1J592</accession>
<dbReference type="Gene3D" id="3.60.15.10">
    <property type="entry name" value="Ribonuclease Z/Hydroxyacylglutathione hydrolase-like"/>
    <property type="match status" value="1"/>
</dbReference>
<dbReference type="InterPro" id="IPR050114">
    <property type="entry name" value="UPF0173_UPF0282_UlaG_hydrolase"/>
</dbReference>
<dbReference type="SMART" id="SM00849">
    <property type="entry name" value="Lactamase_B"/>
    <property type="match status" value="1"/>
</dbReference>